<dbReference type="SUPFAM" id="SSF56300">
    <property type="entry name" value="Metallo-dependent phosphatases"/>
    <property type="match status" value="1"/>
</dbReference>
<dbReference type="InterPro" id="IPR053193">
    <property type="entry name" value="MetalloPDE_YfcE-like"/>
</dbReference>
<comment type="caution">
    <text evidence="5">The sequence shown here is derived from an EMBL/GenBank/DDBJ whole genome shotgun (WGS) entry which is preliminary data.</text>
</comment>
<dbReference type="CDD" id="cd00841">
    <property type="entry name" value="MPP_YfcE"/>
    <property type="match status" value="1"/>
</dbReference>
<evidence type="ECO:0000256" key="3">
    <source>
        <dbReference type="ARBA" id="ARBA00022801"/>
    </source>
</evidence>
<dbReference type="AlphaFoldDB" id="X0YBY5"/>
<proteinExistence type="inferred from homology"/>
<feature type="domain" description="Calcineurin-like phosphoesterase" evidence="4">
    <location>
        <begin position="1"/>
        <end position="149"/>
    </location>
</feature>
<name>X0YBY5_9ZZZZ</name>
<reference evidence="5" key="1">
    <citation type="journal article" date="2014" name="Front. Microbiol.">
        <title>High frequency of phylogenetically diverse reductive dehalogenase-homologous genes in deep subseafloor sedimentary metagenomes.</title>
        <authorList>
            <person name="Kawai M."/>
            <person name="Futagami T."/>
            <person name="Toyoda A."/>
            <person name="Takaki Y."/>
            <person name="Nishi S."/>
            <person name="Hori S."/>
            <person name="Arai W."/>
            <person name="Tsubouchi T."/>
            <person name="Morono Y."/>
            <person name="Uchiyama I."/>
            <person name="Ito T."/>
            <person name="Fujiyama A."/>
            <person name="Inagaki F."/>
            <person name="Takami H."/>
        </authorList>
    </citation>
    <scope>NUCLEOTIDE SEQUENCE</scope>
    <source>
        <strain evidence="5">Expedition CK06-06</strain>
    </source>
</reference>
<dbReference type="PANTHER" id="PTHR43165">
    <property type="entry name" value="METALLOPHOSPHOESTERASE"/>
    <property type="match status" value="1"/>
</dbReference>
<dbReference type="GO" id="GO:0046872">
    <property type="term" value="F:metal ion binding"/>
    <property type="evidence" value="ECO:0007669"/>
    <property type="project" value="UniProtKB-KW"/>
</dbReference>
<dbReference type="InterPro" id="IPR000979">
    <property type="entry name" value="Phosphodiesterase_MJ0936/Vps29"/>
</dbReference>
<evidence type="ECO:0000313" key="5">
    <source>
        <dbReference type="EMBL" id="GAG53344.1"/>
    </source>
</evidence>
<dbReference type="InterPro" id="IPR029052">
    <property type="entry name" value="Metallo-depent_PP-like"/>
</dbReference>
<accession>X0YBY5</accession>
<organism evidence="5">
    <name type="scientific">marine sediment metagenome</name>
    <dbReference type="NCBI Taxonomy" id="412755"/>
    <lineage>
        <taxon>unclassified sequences</taxon>
        <taxon>metagenomes</taxon>
        <taxon>ecological metagenomes</taxon>
    </lineage>
</organism>
<comment type="similarity">
    <text evidence="1">Belongs to the metallophosphoesterase superfamily. YfcE family.</text>
</comment>
<sequence length="159" mass="17282">MRVGVVSDTHDRLPMIDRALALLAECGAEALLHPGDLVAPFAAQRLKRWPGPLFVIYGNNDGERAGLKEILPDIQDGPLSVELGGRNILLHHFVDWCRPEQIARADVIVSGHTHGCTNEHRDGKLFLNPGECCGWVTGRCTAAVLDTDTLSAEIIDLDA</sequence>
<dbReference type="Pfam" id="PF12850">
    <property type="entry name" value="Metallophos_2"/>
    <property type="match status" value="1"/>
</dbReference>
<dbReference type="InterPro" id="IPR024654">
    <property type="entry name" value="Calcineurin-like_PHP_lpxH"/>
</dbReference>
<dbReference type="Gene3D" id="3.60.21.10">
    <property type="match status" value="1"/>
</dbReference>
<dbReference type="PROSITE" id="PS01269">
    <property type="entry name" value="UPF0025"/>
    <property type="match status" value="1"/>
</dbReference>
<evidence type="ECO:0000259" key="4">
    <source>
        <dbReference type="Pfam" id="PF12850"/>
    </source>
</evidence>
<gene>
    <name evidence="5" type="ORF">S01H1_76221</name>
</gene>
<keyword evidence="2" id="KW-0479">Metal-binding</keyword>
<dbReference type="PANTHER" id="PTHR43165:SF1">
    <property type="entry name" value="PHOSPHODIESTERASE MJ0936"/>
    <property type="match status" value="1"/>
</dbReference>
<keyword evidence="3" id="KW-0378">Hydrolase</keyword>
<dbReference type="InterPro" id="IPR041802">
    <property type="entry name" value="MPP_YfcE"/>
</dbReference>
<evidence type="ECO:0000256" key="1">
    <source>
        <dbReference type="ARBA" id="ARBA00008950"/>
    </source>
</evidence>
<dbReference type="EMBL" id="BARS01051138">
    <property type="protein sequence ID" value="GAG53344.1"/>
    <property type="molecule type" value="Genomic_DNA"/>
</dbReference>
<protein>
    <recommendedName>
        <fullName evidence="4">Calcineurin-like phosphoesterase domain-containing protein</fullName>
    </recommendedName>
</protein>
<evidence type="ECO:0000256" key="2">
    <source>
        <dbReference type="ARBA" id="ARBA00022723"/>
    </source>
</evidence>
<dbReference type="InterPro" id="IPR020935">
    <property type="entry name" value="PdiEstase_YfcE_CS"/>
</dbReference>
<dbReference type="NCBIfam" id="TIGR00040">
    <property type="entry name" value="yfcE"/>
    <property type="match status" value="1"/>
</dbReference>
<dbReference type="GO" id="GO:0016787">
    <property type="term" value="F:hydrolase activity"/>
    <property type="evidence" value="ECO:0007669"/>
    <property type="project" value="UniProtKB-KW"/>
</dbReference>